<reference evidence="1 2" key="1">
    <citation type="submission" date="2016-10" db="EMBL/GenBank/DDBJ databases">
        <authorList>
            <person name="de Groot N.N."/>
        </authorList>
    </citation>
    <scope>NUCLEOTIDE SEQUENCE [LARGE SCALE GENOMIC DNA]</scope>
    <source>
        <strain evidence="1 2">CGMCC 1.6848</strain>
    </source>
</reference>
<gene>
    <name evidence="1" type="ORF">SAMN04487959_101350</name>
</gene>
<accession>A0A1I2YBP0</accession>
<keyword evidence="2" id="KW-1185">Reference proteome</keyword>
<dbReference type="Pfam" id="PF06097">
    <property type="entry name" value="DUF945"/>
    <property type="match status" value="1"/>
</dbReference>
<dbReference type="AlphaFoldDB" id="A0A1I2YBP0"/>
<evidence type="ECO:0000313" key="1">
    <source>
        <dbReference type="EMBL" id="SFH23134.1"/>
    </source>
</evidence>
<dbReference type="RefSeq" id="WP_092842958.1">
    <property type="nucleotide sequence ID" value="NZ_FOPY01000001.1"/>
</dbReference>
<dbReference type="Proteomes" id="UP000199040">
    <property type="component" value="Unassembled WGS sequence"/>
</dbReference>
<proteinExistence type="predicted"/>
<dbReference type="EMBL" id="FOPY01000001">
    <property type="protein sequence ID" value="SFH23134.1"/>
    <property type="molecule type" value="Genomic_DNA"/>
</dbReference>
<evidence type="ECO:0000313" key="2">
    <source>
        <dbReference type="Proteomes" id="UP000199040"/>
    </source>
</evidence>
<organism evidence="1 2">
    <name type="scientific">Modicisalibacter xianhensis</name>
    <dbReference type="NCBI Taxonomy" id="442341"/>
    <lineage>
        <taxon>Bacteria</taxon>
        <taxon>Pseudomonadati</taxon>
        <taxon>Pseudomonadota</taxon>
        <taxon>Gammaproteobacteria</taxon>
        <taxon>Oceanospirillales</taxon>
        <taxon>Halomonadaceae</taxon>
        <taxon>Modicisalibacter</taxon>
    </lineage>
</organism>
<name>A0A1I2YBP0_9GAMM</name>
<sequence>MRRTWWAVIVVAVVGVVGYLGAQAYASRVFEQELARALEALREDGQWQVERQAVERGWFHSQGRLRLAPAGDARWQAEVPYAARHGVLTTRMSGAVQVMLADEGDAASPRMLFGDVLPSAEPRWTATFHTLDRQTDGRLDVAGFELEHDEVAVSFTGAEFTAEGRIGDVAIQGQIAPLRWQRGREELSTGPLHLNSRYQTSDDYFFHQRNELIVNRLDYRGPQRAPLTLTGLRYSDETRLDDQLRLDMSLSLEQAQVAGESLLAGRLAASLDRIDGQAARQLARQLDSAIEQQGSDLSGLDEAERRRLLKRLEPVILAMLEDSPRFILEGATLSSPLFGVDTRGHGELVFDGQDAAALEVLDLLDADASAWRERLDGRFTWSGVPPLVALQLGLPLDTRELVITIEAGQIRINDRPLPSLL</sequence>
<dbReference type="STRING" id="442341.SAMN04487959_101350"/>
<dbReference type="InterPro" id="IPR010352">
    <property type="entry name" value="DUF945"/>
</dbReference>
<protein>
    <submittedName>
        <fullName evidence="1">Uncharacterized conserved protein YdgA, DUF945 family</fullName>
    </submittedName>
</protein>